<comment type="caution">
    <text evidence="1">The sequence shown here is derived from an EMBL/GenBank/DDBJ whole genome shotgun (WGS) entry which is preliminary data.</text>
</comment>
<organism evidence="1 2">
    <name type="scientific">Holtiella tumoricola</name>
    <dbReference type="NCBI Taxonomy" id="3018743"/>
    <lineage>
        <taxon>Bacteria</taxon>
        <taxon>Bacillati</taxon>
        <taxon>Bacillota</taxon>
        <taxon>Clostridia</taxon>
        <taxon>Lachnospirales</taxon>
        <taxon>Cellulosilyticaceae</taxon>
        <taxon>Holtiella</taxon>
    </lineage>
</organism>
<keyword evidence="1" id="KW-0489">Methyltransferase</keyword>
<evidence type="ECO:0000313" key="2">
    <source>
        <dbReference type="Proteomes" id="UP001169242"/>
    </source>
</evidence>
<reference evidence="1" key="1">
    <citation type="journal article" date="2023" name="Int. J. Syst. Evol. Microbiol.">
        <title>&lt;i&gt;Holtiella tumoricola&lt;/i&gt; gen. nov. sp. nov., isolated from a human clinical sample.</title>
        <authorList>
            <person name="Allen-Vercoe E."/>
            <person name="Daigneault M.C."/>
            <person name="Vancuren S.J."/>
            <person name="Cochrane K."/>
            <person name="O'Neal L.L."/>
            <person name="Sankaranarayanan K."/>
            <person name="Lawson P.A."/>
        </authorList>
    </citation>
    <scope>NUCLEOTIDE SEQUENCE</scope>
    <source>
        <strain evidence="1">CC70A</strain>
    </source>
</reference>
<keyword evidence="2" id="KW-1185">Reference proteome</keyword>
<dbReference type="EMBL" id="JAQIFT010000046">
    <property type="protein sequence ID" value="MDA3732315.1"/>
    <property type="molecule type" value="Genomic_DNA"/>
</dbReference>
<dbReference type="RefSeq" id="WP_271012502.1">
    <property type="nucleotide sequence ID" value="NZ_JAQIFT010000046.1"/>
</dbReference>
<sequence length="407" mass="48257">MKKIPMLIPKYIKEFKCTGTACEDTCCGCWKITIDERTYKKYKKIPDYEMRKKVEKYVGRNRVGGDKHEVAKIRLQNSYCPFLNSDKLCELQLKLGESYLSNTCAMYPRLHTRVNGVMEQGLTLSCIEAARVVLLNQDVMEFDQEEREFTDRDIYLQEFKTRPEYLSWKDYFWDMRIVMISILQNRSYTIEERLLILGLLCKELDQLAKEQKVDDIPYSLNRFKQKVDANLYKNILDDIPSIVEMQLKLGKELIDIRYEMGINDDKYNRYISEIIVGLNLTVDTSLEKSSDIYRESYENYYRPFMNEHGYIFENYLVNYFFLELLPVNKESVFESYVGLILHYIIIKLHLIGVASIHKELEVENVIDLIHVLCGTYEHNPHYFNRILRLLKENGYIDLAHMAILIKN</sequence>
<dbReference type="AlphaFoldDB" id="A0AA42DNU6"/>
<evidence type="ECO:0000313" key="1">
    <source>
        <dbReference type="EMBL" id="MDA3732315.1"/>
    </source>
</evidence>
<dbReference type="GO" id="GO:0032259">
    <property type="term" value="P:methylation"/>
    <property type="evidence" value="ECO:0007669"/>
    <property type="project" value="UniProtKB-KW"/>
</dbReference>
<dbReference type="Proteomes" id="UP001169242">
    <property type="component" value="Unassembled WGS sequence"/>
</dbReference>
<accession>A0AA42DNU6</accession>
<protein>
    <submittedName>
        <fullName evidence="1">Flagellin lysine-N-methylase</fullName>
        <ecNumber evidence="1">2.1.1.-</ecNumber>
    </submittedName>
</protein>
<keyword evidence="1" id="KW-0808">Transferase</keyword>
<name>A0AA42DNU6_9FIRM</name>
<dbReference type="NCBIfam" id="NF038110">
    <property type="entry name" value="Lys_methyl_FliB"/>
    <property type="match status" value="1"/>
</dbReference>
<gene>
    <name evidence="1" type="primary">fliB</name>
    <name evidence="1" type="ORF">PBV87_12540</name>
</gene>
<dbReference type="GO" id="GO:0008168">
    <property type="term" value="F:methyltransferase activity"/>
    <property type="evidence" value="ECO:0007669"/>
    <property type="project" value="UniProtKB-KW"/>
</dbReference>
<dbReference type="EC" id="2.1.1.-" evidence="1"/>
<keyword evidence="1" id="KW-0969">Cilium</keyword>
<proteinExistence type="predicted"/>
<keyword evidence="1" id="KW-0282">Flagellum</keyword>
<keyword evidence="1" id="KW-0966">Cell projection</keyword>